<dbReference type="InterPro" id="IPR011010">
    <property type="entry name" value="DNA_brk_join_enz"/>
</dbReference>
<evidence type="ECO:0000256" key="1">
    <source>
        <dbReference type="ARBA" id="ARBA00023172"/>
    </source>
</evidence>
<dbReference type="SUPFAM" id="SSF56349">
    <property type="entry name" value="DNA breaking-rejoining enzymes"/>
    <property type="match status" value="1"/>
</dbReference>
<dbReference type="EMBL" id="CACVKT020003764">
    <property type="protein sequence ID" value="CAC5385718.1"/>
    <property type="molecule type" value="Genomic_DNA"/>
</dbReference>
<keyword evidence="1" id="KW-0233">DNA recombination</keyword>
<dbReference type="Proteomes" id="UP000507470">
    <property type="component" value="Unassembled WGS sequence"/>
</dbReference>
<dbReference type="Gene3D" id="1.10.443.10">
    <property type="entry name" value="Intergrase catalytic core"/>
    <property type="match status" value="1"/>
</dbReference>
<evidence type="ECO:0000313" key="3">
    <source>
        <dbReference type="EMBL" id="CAC5385718.1"/>
    </source>
</evidence>
<gene>
    <name evidence="3" type="ORF">MCOR_21227</name>
</gene>
<evidence type="ECO:0000313" key="4">
    <source>
        <dbReference type="Proteomes" id="UP000507470"/>
    </source>
</evidence>
<reference evidence="3 4" key="1">
    <citation type="submission" date="2020-06" db="EMBL/GenBank/DDBJ databases">
        <authorList>
            <person name="Li R."/>
            <person name="Bekaert M."/>
        </authorList>
    </citation>
    <scope>NUCLEOTIDE SEQUENCE [LARGE SCALE GENOMIC DNA]</scope>
    <source>
        <strain evidence="4">wild</strain>
    </source>
</reference>
<dbReference type="OrthoDB" id="6092742at2759"/>
<dbReference type="InterPro" id="IPR013762">
    <property type="entry name" value="Integrase-like_cat_sf"/>
</dbReference>
<proteinExistence type="predicted"/>
<evidence type="ECO:0000256" key="2">
    <source>
        <dbReference type="SAM" id="MobiDB-lite"/>
    </source>
</evidence>
<organism evidence="3 4">
    <name type="scientific">Mytilus coruscus</name>
    <name type="common">Sea mussel</name>
    <dbReference type="NCBI Taxonomy" id="42192"/>
    <lineage>
        <taxon>Eukaryota</taxon>
        <taxon>Metazoa</taxon>
        <taxon>Spiralia</taxon>
        <taxon>Lophotrochozoa</taxon>
        <taxon>Mollusca</taxon>
        <taxon>Bivalvia</taxon>
        <taxon>Autobranchia</taxon>
        <taxon>Pteriomorphia</taxon>
        <taxon>Mytilida</taxon>
        <taxon>Mytiloidea</taxon>
        <taxon>Mytilidae</taxon>
        <taxon>Mytilinae</taxon>
        <taxon>Mytilus</taxon>
    </lineage>
</organism>
<dbReference type="GO" id="GO:0015074">
    <property type="term" value="P:DNA integration"/>
    <property type="evidence" value="ECO:0007669"/>
    <property type="project" value="InterPro"/>
</dbReference>
<protein>
    <recommendedName>
        <fullName evidence="5">DUF3504 domain-containing protein</fullName>
    </recommendedName>
</protein>
<dbReference type="GO" id="GO:0003677">
    <property type="term" value="F:DNA binding"/>
    <property type="evidence" value="ECO:0007669"/>
    <property type="project" value="InterPro"/>
</dbReference>
<feature type="region of interest" description="Disordered" evidence="2">
    <location>
        <begin position="51"/>
        <end position="82"/>
    </location>
</feature>
<keyword evidence="4" id="KW-1185">Reference proteome</keyword>
<sequence length="166" mass="18839">MKKEDSPFYIQASTFQDNNYESKILWYKNLRLGTKSISKIIKDMATEALPNNDKRLTGHSARKGSIQKQKDNGVQDTEIVQRTGHKNVNSLLSYSKTSLEQQKKTSLMLSSTRELQHPTVTKSDNKENTSPVLETITSTQTQSTVSNNSKQSIYKGNFNFSKYIPL</sequence>
<feature type="region of interest" description="Disordered" evidence="2">
    <location>
        <begin position="107"/>
        <end position="129"/>
    </location>
</feature>
<accession>A0A6J8BP17</accession>
<evidence type="ECO:0008006" key="5">
    <source>
        <dbReference type="Google" id="ProtNLM"/>
    </source>
</evidence>
<dbReference type="GO" id="GO:0006310">
    <property type="term" value="P:DNA recombination"/>
    <property type="evidence" value="ECO:0007669"/>
    <property type="project" value="UniProtKB-KW"/>
</dbReference>
<dbReference type="AlphaFoldDB" id="A0A6J8BP17"/>
<name>A0A6J8BP17_MYTCO</name>